<dbReference type="RefSeq" id="WP_160990900.1">
    <property type="nucleotide sequence ID" value="NZ_WWCO01000008.1"/>
</dbReference>
<dbReference type="Proteomes" id="UP000449678">
    <property type="component" value="Unassembled WGS sequence"/>
</dbReference>
<proteinExistence type="predicted"/>
<sequence>MHAQQTTDAPADARAPRTTDETGLPFLFLALTDGTVITQKGTPGECTARFCAGNPRPADGRVTVLAYALGEENFVDANGNNRYDKGETFTDLGDPFRNDRAVTDLNANGGDDAFTSGNAVRVSGEAYIDTNGNDNWDQNGSGVYNGVLQSPGAGGSANTVHVRQALVMVLSNSTPAITYLDQTPVAGVTPTLALPQCVTGSGFVNNTRTFRFAIRDNNPTVFAPNLRSAHPNDATWLFDRPGNPLPAGTRIAFSSSNGVLLGNTVLTVQNTSAADASAWTYAVQMISDAVQDVAFNCSNPVSSGALTITVTTPSGAVTQTSFPVTD</sequence>
<accession>A0ABW9V7N8</accession>
<comment type="caution">
    <text evidence="1">The sequence shown here is derived from an EMBL/GenBank/DDBJ whole genome shotgun (WGS) entry which is preliminary data.</text>
</comment>
<evidence type="ECO:0000313" key="2">
    <source>
        <dbReference type="Proteomes" id="UP000449678"/>
    </source>
</evidence>
<dbReference type="EMBL" id="WWCO01000008">
    <property type="protein sequence ID" value="MYM35540.1"/>
    <property type="molecule type" value="Genomic_DNA"/>
</dbReference>
<gene>
    <name evidence="1" type="ORF">GTP38_14485</name>
</gene>
<protein>
    <submittedName>
        <fullName evidence="1">Uncharacterized protein</fullName>
    </submittedName>
</protein>
<name>A0ABW9V7N8_9BURK</name>
<evidence type="ECO:0000313" key="1">
    <source>
        <dbReference type="EMBL" id="MYM35540.1"/>
    </source>
</evidence>
<keyword evidence="2" id="KW-1185">Reference proteome</keyword>
<reference evidence="1 2" key="1">
    <citation type="submission" date="2019-12" db="EMBL/GenBank/DDBJ databases">
        <title>Novel species isolated from a subtropical stream in China.</title>
        <authorList>
            <person name="Lu H."/>
        </authorList>
    </citation>
    <scope>NUCLEOTIDE SEQUENCE [LARGE SCALE GENOMIC DNA]</scope>
    <source>
        <strain evidence="1 2">FT94W</strain>
    </source>
</reference>
<organism evidence="1 2">
    <name type="scientific">Duganella lactea</name>
    <dbReference type="NCBI Taxonomy" id="2692173"/>
    <lineage>
        <taxon>Bacteria</taxon>
        <taxon>Pseudomonadati</taxon>
        <taxon>Pseudomonadota</taxon>
        <taxon>Betaproteobacteria</taxon>
        <taxon>Burkholderiales</taxon>
        <taxon>Oxalobacteraceae</taxon>
        <taxon>Telluria group</taxon>
        <taxon>Duganella</taxon>
    </lineage>
</organism>